<organism evidence="2 3">
    <name type="scientific">Rhizobium loti</name>
    <name type="common">Mesorhizobium loti</name>
    <dbReference type="NCBI Taxonomy" id="381"/>
    <lineage>
        <taxon>Bacteria</taxon>
        <taxon>Pseudomonadati</taxon>
        <taxon>Pseudomonadota</taxon>
        <taxon>Alphaproteobacteria</taxon>
        <taxon>Hyphomicrobiales</taxon>
        <taxon>Phyllobacteriaceae</taxon>
        <taxon>Mesorhizobium</taxon>
    </lineage>
</organism>
<dbReference type="RefSeq" id="WP_109670499.1">
    <property type="nucleotide sequence ID" value="NZ_QGGH01000011.1"/>
</dbReference>
<protein>
    <recommendedName>
        <fullName evidence="4">Primosomal protein N' 3' DNA-binding domain-containing protein</fullName>
    </recommendedName>
</protein>
<feature type="compositionally biased region" description="Basic and acidic residues" evidence="1">
    <location>
        <begin position="76"/>
        <end position="87"/>
    </location>
</feature>
<feature type="compositionally biased region" description="Basic and acidic residues" evidence="1">
    <location>
        <begin position="100"/>
        <end position="114"/>
    </location>
</feature>
<evidence type="ECO:0000256" key="1">
    <source>
        <dbReference type="SAM" id="MobiDB-lite"/>
    </source>
</evidence>
<dbReference type="EMBL" id="QGGH01000011">
    <property type="protein sequence ID" value="PWJ88425.1"/>
    <property type="molecule type" value="Genomic_DNA"/>
</dbReference>
<dbReference type="AlphaFoldDB" id="A0A8E2WAU7"/>
<sequence>MLPETRKIVAVKFGNSERTYDYDATGFEVSVGQKVIIPMRGREVSVEVVEIKAESELAKVAILRIAEPENPPVVDVRTEEQRADKHPNGQPMWAPSGTLLDERGNRSIFDDVDQ</sequence>
<name>A0A8E2WAU7_RHILI</name>
<reference evidence="2 3" key="1">
    <citation type="submission" date="2018-05" db="EMBL/GenBank/DDBJ databases">
        <title>Genomic Encyclopedia of Type Strains, Phase IV (KMG-IV): sequencing the most valuable type-strain genomes for metagenomic binning, comparative biology and taxonomic classification.</title>
        <authorList>
            <person name="Goeker M."/>
        </authorList>
    </citation>
    <scope>NUCLEOTIDE SEQUENCE [LARGE SCALE GENOMIC DNA]</scope>
    <source>
        <strain evidence="2 3">DSM 2626</strain>
    </source>
</reference>
<dbReference type="Proteomes" id="UP000245631">
    <property type="component" value="Unassembled WGS sequence"/>
</dbReference>
<feature type="region of interest" description="Disordered" evidence="1">
    <location>
        <begin position="75"/>
        <end position="114"/>
    </location>
</feature>
<evidence type="ECO:0000313" key="3">
    <source>
        <dbReference type="Proteomes" id="UP000245631"/>
    </source>
</evidence>
<gene>
    <name evidence="2" type="ORF">C8D77_111148</name>
</gene>
<evidence type="ECO:0000313" key="2">
    <source>
        <dbReference type="EMBL" id="PWJ88425.1"/>
    </source>
</evidence>
<comment type="caution">
    <text evidence="2">The sequence shown here is derived from an EMBL/GenBank/DDBJ whole genome shotgun (WGS) entry which is preliminary data.</text>
</comment>
<evidence type="ECO:0008006" key="4">
    <source>
        <dbReference type="Google" id="ProtNLM"/>
    </source>
</evidence>
<accession>A0A8E2WAU7</accession>
<proteinExistence type="predicted"/>
<dbReference type="GeneID" id="61054921"/>